<name>A0A1I1Z989_9BACT</name>
<keyword evidence="3 11" id="KW-0813">Transport</keyword>
<proteinExistence type="inferred from homology"/>
<comment type="similarity">
    <text evidence="2 11 12">Belongs to the ATPase A chain family.</text>
</comment>
<dbReference type="CDD" id="cd00310">
    <property type="entry name" value="ATP-synt_Fo_a_6"/>
    <property type="match status" value="1"/>
</dbReference>
<feature type="signal peptide" evidence="13">
    <location>
        <begin position="1"/>
        <end position="19"/>
    </location>
</feature>
<comment type="subcellular location">
    <subcellularLocation>
        <location evidence="11 12">Cell membrane</location>
        <topology evidence="11 12">Multi-pass membrane protein</topology>
    </subcellularLocation>
    <subcellularLocation>
        <location evidence="1">Membrane</location>
        <topology evidence="1">Multi-pass membrane protein</topology>
    </subcellularLocation>
</comment>
<dbReference type="Gene3D" id="1.20.120.220">
    <property type="entry name" value="ATP synthase, F0 complex, subunit A"/>
    <property type="match status" value="1"/>
</dbReference>
<keyword evidence="4 11" id="KW-0138">CF(0)</keyword>
<dbReference type="EMBL" id="FONA01000009">
    <property type="protein sequence ID" value="SFE28265.1"/>
    <property type="molecule type" value="Genomic_DNA"/>
</dbReference>
<dbReference type="InParanoid" id="A0A1I1Z989"/>
<evidence type="ECO:0000313" key="15">
    <source>
        <dbReference type="Proteomes" id="UP000181976"/>
    </source>
</evidence>
<dbReference type="OrthoDB" id="9809130at2"/>
<dbReference type="SUPFAM" id="SSF81336">
    <property type="entry name" value="F1F0 ATP synthase subunit A"/>
    <property type="match status" value="1"/>
</dbReference>
<evidence type="ECO:0000256" key="1">
    <source>
        <dbReference type="ARBA" id="ARBA00004141"/>
    </source>
</evidence>
<evidence type="ECO:0000256" key="7">
    <source>
        <dbReference type="ARBA" id="ARBA00022989"/>
    </source>
</evidence>
<dbReference type="AlphaFoldDB" id="A0A1I1Z989"/>
<dbReference type="Pfam" id="PF00119">
    <property type="entry name" value="ATP-synt_A"/>
    <property type="match status" value="1"/>
</dbReference>
<evidence type="ECO:0000256" key="8">
    <source>
        <dbReference type="ARBA" id="ARBA00023065"/>
    </source>
</evidence>
<keyword evidence="6 11" id="KW-0375">Hydrogen ion transport</keyword>
<keyword evidence="5 11" id="KW-0812">Transmembrane</keyword>
<evidence type="ECO:0000256" key="12">
    <source>
        <dbReference type="RuleBase" id="RU000483"/>
    </source>
</evidence>
<dbReference type="Proteomes" id="UP000181976">
    <property type="component" value="Unassembled WGS sequence"/>
</dbReference>
<dbReference type="PRINTS" id="PR00123">
    <property type="entry name" value="ATPASEA"/>
</dbReference>
<keyword evidence="15" id="KW-1185">Reference proteome</keyword>
<evidence type="ECO:0000256" key="9">
    <source>
        <dbReference type="ARBA" id="ARBA00023136"/>
    </source>
</evidence>
<protein>
    <recommendedName>
        <fullName evidence="11 12">ATP synthase subunit a</fullName>
    </recommendedName>
    <alternativeName>
        <fullName evidence="11">ATP synthase F0 sector subunit a</fullName>
    </alternativeName>
    <alternativeName>
        <fullName evidence="11">F-ATPase subunit 6</fullName>
    </alternativeName>
</protein>
<keyword evidence="9 11" id="KW-0472">Membrane</keyword>
<dbReference type="PANTHER" id="PTHR11410:SF0">
    <property type="entry name" value="ATP SYNTHASE SUBUNIT A"/>
    <property type="match status" value="1"/>
</dbReference>
<keyword evidence="11" id="KW-1003">Cell membrane</keyword>
<feature type="transmembrane region" description="Helical" evidence="11">
    <location>
        <begin position="328"/>
        <end position="349"/>
    </location>
</feature>
<evidence type="ECO:0000313" key="14">
    <source>
        <dbReference type="EMBL" id="SFE28265.1"/>
    </source>
</evidence>
<keyword evidence="13" id="KW-0732">Signal</keyword>
<sequence length="358" mass="40249">MKFFIVIFLLLVGSFSVQSEEMTSSDENEGSFDVIGLVMEHITDAHQWHVLDYTNRHGQRVHLTVPLPVILWHEGKFWFFSSDRFYHSSEPVALGNDFVVLHDERFYLTDFDGTIHTDKEGHIVNASVADFSITQNVASMFLSVALILWMFLSAARNYARYGMAPPKGFRAVLEPIILFVRDDIARAQIPGEKADKFVPFLITVFFFIWINNLIGIVPFFPGGSNLSGNISFTATLAVCAFLAINLFGSKSYWKHTFTAPGIPFPVKFILVPLEIIGMFTKPFALMIRLFANITAGHIIILSLISIIFILKSLYIAPMSVALSLIMYLLELLVAVLQAYIFSLLTALFIGMSTSKSEH</sequence>
<feature type="chain" id="PRO_5010231400" description="ATP synthase subunit a" evidence="13">
    <location>
        <begin position="20"/>
        <end position="358"/>
    </location>
</feature>
<accession>A0A1I1Z989</accession>
<dbReference type="FunCoup" id="A0A1I1Z989">
    <property type="interactions" value="295"/>
</dbReference>
<evidence type="ECO:0000256" key="5">
    <source>
        <dbReference type="ARBA" id="ARBA00022692"/>
    </source>
</evidence>
<keyword evidence="7 11" id="KW-1133">Transmembrane helix</keyword>
<dbReference type="RefSeq" id="WP_010526376.1">
    <property type="nucleotide sequence ID" value="NZ_AFSL01000008.1"/>
</dbReference>
<feature type="transmembrane region" description="Helical" evidence="11">
    <location>
        <begin position="297"/>
        <end position="316"/>
    </location>
</feature>
<dbReference type="InterPro" id="IPR045083">
    <property type="entry name" value="ATP_synth_F0_asu_bact/mt"/>
</dbReference>
<keyword evidence="8 11" id="KW-0406">Ion transport</keyword>
<feature type="transmembrane region" description="Helical" evidence="11">
    <location>
        <begin position="137"/>
        <end position="155"/>
    </location>
</feature>
<comment type="function">
    <text evidence="11 12">Key component of the proton channel; it plays a direct role in the translocation of protons across the membrane.</text>
</comment>
<dbReference type="HAMAP" id="MF_01393">
    <property type="entry name" value="ATP_synth_a_bact"/>
    <property type="match status" value="1"/>
</dbReference>
<evidence type="ECO:0000256" key="13">
    <source>
        <dbReference type="SAM" id="SignalP"/>
    </source>
</evidence>
<reference evidence="14 15" key="1">
    <citation type="submission" date="2016-10" db="EMBL/GenBank/DDBJ databases">
        <authorList>
            <person name="de Groot N.N."/>
        </authorList>
    </citation>
    <scope>NUCLEOTIDE SEQUENCE [LARGE SCALE GENOMIC DNA]</scope>
    <source>
        <strain evidence="14 15">DSM 19012</strain>
    </source>
</reference>
<dbReference type="PANTHER" id="PTHR11410">
    <property type="entry name" value="ATP SYNTHASE SUBUNIT A"/>
    <property type="match status" value="1"/>
</dbReference>
<organism evidence="14 15">
    <name type="scientific">Thermophagus xiamenensis</name>
    <dbReference type="NCBI Taxonomy" id="385682"/>
    <lineage>
        <taxon>Bacteria</taxon>
        <taxon>Pseudomonadati</taxon>
        <taxon>Bacteroidota</taxon>
        <taxon>Bacteroidia</taxon>
        <taxon>Marinilabiliales</taxon>
        <taxon>Marinilabiliaceae</taxon>
        <taxon>Thermophagus</taxon>
    </lineage>
</organism>
<evidence type="ECO:0000256" key="3">
    <source>
        <dbReference type="ARBA" id="ARBA00022448"/>
    </source>
</evidence>
<dbReference type="GO" id="GO:0046933">
    <property type="term" value="F:proton-transporting ATP synthase activity, rotational mechanism"/>
    <property type="evidence" value="ECO:0007669"/>
    <property type="project" value="UniProtKB-UniRule"/>
</dbReference>
<dbReference type="InterPro" id="IPR035908">
    <property type="entry name" value="F0_ATP_A_sf"/>
</dbReference>
<dbReference type="GO" id="GO:0005886">
    <property type="term" value="C:plasma membrane"/>
    <property type="evidence" value="ECO:0007669"/>
    <property type="project" value="UniProtKB-SubCell"/>
</dbReference>
<feature type="transmembrane region" description="Helical" evidence="11">
    <location>
        <begin position="197"/>
        <end position="220"/>
    </location>
</feature>
<evidence type="ECO:0000256" key="6">
    <source>
        <dbReference type="ARBA" id="ARBA00022781"/>
    </source>
</evidence>
<dbReference type="NCBIfam" id="TIGR01131">
    <property type="entry name" value="ATP_synt_6_or_A"/>
    <property type="match status" value="1"/>
</dbReference>
<gene>
    <name evidence="11" type="primary">atpB</name>
    <name evidence="14" type="ORF">SAMN05444380_10939</name>
</gene>
<dbReference type="InterPro" id="IPR000568">
    <property type="entry name" value="ATP_synth_F0_asu"/>
</dbReference>
<evidence type="ECO:0000256" key="10">
    <source>
        <dbReference type="ARBA" id="ARBA00023310"/>
    </source>
</evidence>
<dbReference type="GO" id="GO:0045259">
    <property type="term" value="C:proton-transporting ATP synthase complex"/>
    <property type="evidence" value="ECO:0007669"/>
    <property type="project" value="UniProtKB-KW"/>
</dbReference>
<evidence type="ECO:0000256" key="11">
    <source>
        <dbReference type="HAMAP-Rule" id="MF_01393"/>
    </source>
</evidence>
<dbReference type="eggNOG" id="COG0356">
    <property type="taxonomic scope" value="Bacteria"/>
</dbReference>
<evidence type="ECO:0000256" key="4">
    <source>
        <dbReference type="ARBA" id="ARBA00022547"/>
    </source>
</evidence>
<feature type="transmembrane region" description="Helical" evidence="11">
    <location>
        <begin position="226"/>
        <end position="247"/>
    </location>
</feature>
<dbReference type="STRING" id="385682.SAMN05444380_10939"/>
<keyword evidence="10 11" id="KW-0066">ATP synthesis</keyword>
<evidence type="ECO:0000256" key="2">
    <source>
        <dbReference type="ARBA" id="ARBA00006810"/>
    </source>
</evidence>